<accession>A0ABV8SM03</accession>
<evidence type="ECO:0000256" key="5">
    <source>
        <dbReference type="ARBA" id="ARBA00022989"/>
    </source>
</evidence>
<feature type="transmembrane region" description="Helical" evidence="8">
    <location>
        <begin position="152"/>
        <end position="170"/>
    </location>
</feature>
<evidence type="ECO:0000256" key="6">
    <source>
        <dbReference type="ARBA" id="ARBA00023004"/>
    </source>
</evidence>
<feature type="transmembrane region" description="Helical" evidence="8">
    <location>
        <begin position="176"/>
        <end position="195"/>
    </location>
</feature>
<dbReference type="RefSeq" id="WP_380593807.1">
    <property type="nucleotide sequence ID" value="NZ_JBHSDU010000001.1"/>
</dbReference>
<reference evidence="11" key="1">
    <citation type="journal article" date="2019" name="Int. J. Syst. Evol. Microbiol.">
        <title>The Global Catalogue of Microorganisms (GCM) 10K type strain sequencing project: providing services to taxonomists for standard genome sequencing and annotation.</title>
        <authorList>
            <consortium name="The Broad Institute Genomics Platform"/>
            <consortium name="The Broad Institute Genome Sequencing Center for Infectious Disease"/>
            <person name="Wu L."/>
            <person name="Ma J."/>
        </authorList>
    </citation>
    <scope>NUCLEOTIDE SEQUENCE [LARGE SCALE GENOMIC DNA]</scope>
    <source>
        <strain evidence="11">CGMCC 1.10759</strain>
    </source>
</reference>
<keyword evidence="3 8" id="KW-0349">Heme</keyword>
<evidence type="ECO:0000256" key="4">
    <source>
        <dbReference type="ARBA" id="ARBA00022692"/>
    </source>
</evidence>
<feature type="transmembrane region" description="Helical" evidence="8">
    <location>
        <begin position="122"/>
        <end position="140"/>
    </location>
</feature>
<evidence type="ECO:0000256" key="7">
    <source>
        <dbReference type="ARBA" id="ARBA00023136"/>
    </source>
</evidence>
<keyword evidence="8" id="KW-0249">Electron transport</keyword>
<keyword evidence="11" id="KW-1185">Reference proteome</keyword>
<dbReference type="Pfam" id="PF01794">
    <property type="entry name" value="Ferric_reduct"/>
    <property type="match status" value="1"/>
</dbReference>
<keyword evidence="7 8" id="KW-0472">Membrane</keyword>
<dbReference type="InterPro" id="IPR022837">
    <property type="entry name" value="MsrQ-like"/>
</dbReference>
<keyword evidence="6 8" id="KW-0408">Iron</keyword>
<organism evidence="10 11">
    <name type="scientific">Steroidobacter flavus</name>
    <dbReference type="NCBI Taxonomy" id="1842136"/>
    <lineage>
        <taxon>Bacteria</taxon>
        <taxon>Pseudomonadati</taxon>
        <taxon>Pseudomonadota</taxon>
        <taxon>Gammaproteobacteria</taxon>
        <taxon>Steroidobacterales</taxon>
        <taxon>Steroidobacteraceae</taxon>
        <taxon>Steroidobacter</taxon>
    </lineage>
</organism>
<feature type="transmembrane region" description="Helical" evidence="8">
    <location>
        <begin position="84"/>
        <end position="102"/>
    </location>
</feature>
<gene>
    <name evidence="8" type="primary">msrQ</name>
    <name evidence="10" type="ORF">ACFPN2_00230</name>
</gene>
<keyword evidence="4 8" id="KW-0812">Transmembrane</keyword>
<keyword evidence="8" id="KW-0285">Flavoprotein</keyword>
<feature type="domain" description="Ferric oxidoreductase" evidence="9">
    <location>
        <begin position="52"/>
        <end position="164"/>
    </location>
</feature>
<keyword evidence="8" id="KW-0479">Metal-binding</keyword>
<protein>
    <recommendedName>
        <fullName evidence="8">Protein-methionine-sulfoxide reductase heme-binding subunit MsrQ</fullName>
    </recommendedName>
    <alternativeName>
        <fullName evidence="8">Flavocytochrome MsrQ</fullName>
    </alternativeName>
</protein>
<sequence>MSPSTVVIRRFIKPALFVVCALPLLSLVLAAFGIGGASLGANPVEKIQDTFGQWGLRFLVITLAVTPIRDWFGMPWLVQLRRMLGLYAFFYVLMHFLTWLILDQGLYWSGILKDIGERPYITIGFTALLLLVPLAVTSTNKMMRRLGKRWKSLHRLVYAIGLLGVWHYYWQVKADTTEPLIYLAIVLVLLGWRVWKTRSWRAPAATAREPS</sequence>
<keyword evidence="8" id="KW-0288">FMN</keyword>
<comment type="subcellular location">
    <subcellularLocation>
        <location evidence="8">Cell membrane</location>
        <topology evidence="8">Multi-pass membrane protein</topology>
    </subcellularLocation>
    <subcellularLocation>
        <location evidence="1">Membrane</location>
        <topology evidence="1">Multi-pass membrane protein</topology>
    </subcellularLocation>
</comment>
<evidence type="ECO:0000256" key="1">
    <source>
        <dbReference type="ARBA" id="ARBA00004141"/>
    </source>
</evidence>
<comment type="cofactor">
    <cofactor evidence="8">
        <name>heme b</name>
        <dbReference type="ChEBI" id="CHEBI:60344"/>
    </cofactor>
    <text evidence="8">Binds 1 heme b (iron(II)-protoporphyrin IX) group per subunit.</text>
</comment>
<dbReference type="HAMAP" id="MF_01207">
    <property type="entry name" value="MsrQ"/>
    <property type="match status" value="1"/>
</dbReference>
<proteinExistence type="inferred from homology"/>
<evidence type="ECO:0000313" key="11">
    <source>
        <dbReference type="Proteomes" id="UP001595904"/>
    </source>
</evidence>
<evidence type="ECO:0000259" key="9">
    <source>
        <dbReference type="Pfam" id="PF01794"/>
    </source>
</evidence>
<dbReference type="Proteomes" id="UP001595904">
    <property type="component" value="Unassembled WGS sequence"/>
</dbReference>
<evidence type="ECO:0000256" key="3">
    <source>
        <dbReference type="ARBA" id="ARBA00022617"/>
    </source>
</evidence>
<name>A0ABV8SM03_9GAMM</name>
<comment type="cofactor">
    <cofactor evidence="8">
        <name>FMN</name>
        <dbReference type="ChEBI" id="CHEBI:58210"/>
    </cofactor>
    <text evidence="8">Binds 1 FMN per subunit.</text>
</comment>
<keyword evidence="2 8" id="KW-0813">Transport</keyword>
<comment type="similarity">
    <text evidence="8">Belongs to the MsrQ family.</text>
</comment>
<keyword evidence="8" id="KW-1003">Cell membrane</keyword>
<comment type="caution">
    <text evidence="8">Lacks conserved residue(s) required for the propagation of feature annotation.</text>
</comment>
<evidence type="ECO:0000256" key="2">
    <source>
        <dbReference type="ARBA" id="ARBA00022448"/>
    </source>
</evidence>
<dbReference type="PANTHER" id="PTHR36964:SF1">
    <property type="entry name" value="PROTEIN-METHIONINE-SULFOXIDE REDUCTASE HEME-BINDING SUBUNIT MSRQ"/>
    <property type="match status" value="1"/>
</dbReference>
<keyword evidence="5 8" id="KW-1133">Transmembrane helix</keyword>
<feature type="transmembrane region" description="Helical" evidence="8">
    <location>
        <begin position="54"/>
        <end position="72"/>
    </location>
</feature>
<dbReference type="EMBL" id="JBHSDU010000001">
    <property type="protein sequence ID" value="MFC4307494.1"/>
    <property type="molecule type" value="Genomic_DNA"/>
</dbReference>
<dbReference type="PANTHER" id="PTHR36964">
    <property type="entry name" value="PROTEIN-METHIONINE-SULFOXIDE REDUCTASE HEME-BINDING SUBUNIT MSRQ"/>
    <property type="match status" value="1"/>
</dbReference>
<evidence type="ECO:0000256" key="8">
    <source>
        <dbReference type="HAMAP-Rule" id="MF_01207"/>
    </source>
</evidence>
<comment type="caution">
    <text evidence="10">The sequence shown here is derived from an EMBL/GenBank/DDBJ whole genome shotgun (WGS) entry which is preliminary data.</text>
</comment>
<dbReference type="InterPro" id="IPR013130">
    <property type="entry name" value="Fe3_Rdtase_TM_dom"/>
</dbReference>
<evidence type="ECO:0000313" key="10">
    <source>
        <dbReference type="EMBL" id="MFC4307494.1"/>
    </source>
</evidence>
<comment type="subunit">
    <text evidence="8">Heterodimer of a catalytic subunit (MsrP) and a heme-binding subunit (MsrQ).</text>
</comment>
<comment type="function">
    <text evidence="8">Part of the MsrPQ system that repairs oxidized periplasmic proteins containing methionine sulfoxide residues (Met-O), using respiratory chain electrons. Thus protects these proteins from oxidative-stress damage caused by reactive species of oxygen and chlorine generated by the host defense mechanisms. MsrPQ is essential for the maintenance of envelope integrity under bleach stress, rescuing a wide series of structurally unrelated periplasmic proteins from methionine oxidation. MsrQ provides electrons for reduction to the reductase catalytic subunit MsrP, using the quinone pool of the respiratory chain.</text>
</comment>